<dbReference type="InterPro" id="IPR055151">
    <property type="entry name" value="GH113"/>
</dbReference>
<dbReference type="CDD" id="cd19608">
    <property type="entry name" value="GH113_mannanase-like"/>
    <property type="match status" value="1"/>
</dbReference>
<proteinExistence type="predicted"/>
<evidence type="ECO:0000313" key="1">
    <source>
        <dbReference type="EMBL" id="CAE0606548.1"/>
    </source>
</evidence>
<reference evidence="1" key="1">
    <citation type="submission" date="2021-01" db="EMBL/GenBank/DDBJ databases">
        <authorList>
            <person name="Corre E."/>
            <person name="Pelletier E."/>
            <person name="Niang G."/>
            <person name="Scheremetjew M."/>
            <person name="Finn R."/>
            <person name="Kale V."/>
            <person name="Holt S."/>
            <person name="Cochrane G."/>
            <person name="Meng A."/>
            <person name="Brown T."/>
            <person name="Cohen L."/>
        </authorList>
    </citation>
    <scope>NUCLEOTIDE SEQUENCE</scope>
    <source>
        <strain evidence="1">CCMP1897</strain>
    </source>
</reference>
<dbReference type="InterPro" id="IPR017853">
    <property type="entry name" value="GH"/>
</dbReference>
<dbReference type="Pfam" id="PF22612">
    <property type="entry name" value="GH113"/>
    <property type="match status" value="1"/>
</dbReference>
<gene>
    <name evidence="1" type="ORF">PSAL00342_LOCUS364</name>
</gene>
<dbReference type="AlphaFoldDB" id="A0A7S3U8U9"/>
<dbReference type="SUPFAM" id="SSF51445">
    <property type="entry name" value="(Trans)glycosidases"/>
    <property type="match status" value="1"/>
</dbReference>
<dbReference type="EMBL" id="HBIS01000438">
    <property type="protein sequence ID" value="CAE0606548.1"/>
    <property type="molecule type" value="Transcribed_RNA"/>
</dbReference>
<accession>A0A7S3U8U9</accession>
<name>A0A7S3U8U9_9CHLO</name>
<sequence length="579" mass="64964">MGRVHQLAREPMVESVQITLPVRNKHEKYAGGIAGAVHDWKVGGDGLPTSHPAMESYTYHNARKRVTNESFMSEINSLRDEPSGIETEPMVERAEAMQNGCVGVEDSKYSKHDLKNGQSSSHSFHDYLPTWSSTKRDKMISVSLLFIFSWSLLGSLCFSAKDIVYRGLVSYREFGSFYPLALAKFPTCSVSHKLPVFPVGVNVIDIADNTDGDAENDGLRGYGSSKARETLRHLSGIGVSMVVLPVDVRAVAANSTEMSHGLLSDSLGRYRFARMIDDAHDAGLSVAVVPHLFLDDGSWRGEIEPHIKGLPKEDALDKWFVSYQAIVKDIATVAAERCVEVLSIGAELTSLTSVEDNLERWRETVEEAQDAFPGKITYSSNWDETLRVPIDFWKEFDFVGVNAFHPLTKKHNASFEEMKEGELEVQRTLKELKVSTGRDIWFMELGFRAMQDSAVHPWLWPGEVMDDAARQASIERRWDPSISREEMVPAVDEHYQERAYRAALEAIDEAGVLSSVSFWAVPTDMEDDTHGNPRSMWVFGPRYRENHPQFEPQFGFSFVHKLAESSVSDFASSRPVEDA</sequence>
<organism evidence="1">
    <name type="scientific">Picocystis salinarum</name>
    <dbReference type="NCBI Taxonomy" id="88271"/>
    <lineage>
        <taxon>Eukaryota</taxon>
        <taxon>Viridiplantae</taxon>
        <taxon>Chlorophyta</taxon>
        <taxon>Picocystophyceae</taxon>
        <taxon>Picocystales</taxon>
        <taxon>Picocystaceae</taxon>
        <taxon>Picocystis</taxon>
    </lineage>
</organism>
<dbReference type="Gene3D" id="3.20.20.80">
    <property type="entry name" value="Glycosidases"/>
    <property type="match status" value="1"/>
</dbReference>
<protein>
    <submittedName>
        <fullName evidence="1">Uncharacterized protein</fullName>
    </submittedName>
</protein>